<name>A0A061RLR6_9CHLO</name>
<dbReference type="EMBL" id="GBEZ01014494">
    <property type="protein sequence ID" value="JAC71585.1"/>
    <property type="molecule type" value="Transcribed_RNA"/>
</dbReference>
<organism evidence="1">
    <name type="scientific">Tetraselmis sp. GSL018</name>
    <dbReference type="NCBI Taxonomy" id="582737"/>
    <lineage>
        <taxon>Eukaryota</taxon>
        <taxon>Viridiplantae</taxon>
        <taxon>Chlorophyta</taxon>
        <taxon>core chlorophytes</taxon>
        <taxon>Chlorodendrophyceae</taxon>
        <taxon>Chlorodendrales</taxon>
        <taxon>Chlorodendraceae</taxon>
        <taxon>Tetraselmis</taxon>
    </lineage>
</organism>
<feature type="non-terminal residue" evidence="1">
    <location>
        <position position="1"/>
    </location>
</feature>
<protein>
    <submittedName>
        <fullName evidence="1">Uncharacterized protein</fullName>
    </submittedName>
</protein>
<dbReference type="AlphaFoldDB" id="A0A061RLR6"/>
<accession>A0A061RLR6</accession>
<reference evidence="1" key="1">
    <citation type="submission" date="2014-05" db="EMBL/GenBank/DDBJ databases">
        <title>The transcriptome of the halophilic microalga Tetraselmis sp. GSL018 isolated from the Great Salt Lake, Utah.</title>
        <authorList>
            <person name="Jinkerson R.E."/>
            <person name="D'Adamo S."/>
            <person name="Posewitz M.C."/>
        </authorList>
    </citation>
    <scope>NUCLEOTIDE SEQUENCE</scope>
    <source>
        <strain evidence="1">GSL018</strain>
    </source>
</reference>
<gene>
    <name evidence="1" type="ORF">TSPGSL018_1559</name>
</gene>
<sequence length="152" mass="16235">GRVPLKRQHRFRPLYVQTSFCYKKGRVIIKPREGNRRFDAACSGRGAAERGCKTWIKRSQRGRAVSPGPTGLWTVALGKCLSLDYLTAACSASLLRQLVQKGPCPAWPAASAVRAASCAPPPAPCGRCSPWSEGPCPSMARGACCRLSGGCS</sequence>
<proteinExistence type="predicted"/>
<evidence type="ECO:0000313" key="1">
    <source>
        <dbReference type="EMBL" id="JAC71585.1"/>
    </source>
</evidence>